<dbReference type="InterPro" id="IPR002347">
    <property type="entry name" value="SDR_fam"/>
</dbReference>
<dbReference type="PROSITE" id="PS00061">
    <property type="entry name" value="ADH_SHORT"/>
    <property type="match status" value="1"/>
</dbReference>
<dbReference type="PANTHER" id="PTHR42760:SF132">
    <property type="entry name" value="SHORT-CHAIN DEHYDROGENASE_REDUCTASE FAMILY PROTEIN"/>
    <property type="match status" value="1"/>
</dbReference>
<sequence length="269" mass="29273">MIDQNLLLRNQTAIVTGGSSGIGQGIAIALGAAGANVVINFHGDEEGAKKTQQAVVDKGSKAIIVKGDVGKEEDVKMIFEETKKTFGELHILVNNAGIQEDKPFLEMSLEDWQKVIQTNLTGAFLCAQRAAKVFQEQGIKEEVSKACGKIIFISSVHDTIPWSGRVNYATAKGGLKMMMKSIAQELAPKKIRVNSISPGAIKTPINEHEWKDEEGKKNMLKKIPYGRIGDTEDIAQAAVWLSSDQADYITGTSLYIDGGMTLYPSFQEK</sequence>
<organism evidence="2 3">
    <name type="scientific">Litoribacter ruber</name>
    <dbReference type="NCBI Taxonomy" id="702568"/>
    <lineage>
        <taxon>Bacteria</taxon>
        <taxon>Pseudomonadati</taxon>
        <taxon>Bacteroidota</taxon>
        <taxon>Cytophagia</taxon>
        <taxon>Cytophagales</taxon>
        <taxon>Cyclobacteriaceae</taxon>
        <taxon>Litoribacter</taxon>
    </lineage>
</organism>
<dbReference type="InterPro" id="IPR036291">
    <property type="entry name" value="NAD(P)-bd_dom_sf"/>
</dbReference>
<evidence type="ECO:0000313" key="3">
    <source>
        <dbReference type="Proteomes" id="UP001319104"/>
    </source>
</evidence>
<accession>A0AAP2CHS7</accession>
<dbReference type="AlphaFoldDB" id="A0AAP2CHS7"/>
<evidence type="ECO:0000313" key="2">
    <source>
        <dbReference type="EMBL" id="MBS9524953.1"/>
    </source>
</evidence>
<dbReference type="Gene3D" id="3.40.50.720">
    <property type="entry name" value="NAD(P)-binding Rossmann-like Domain"/>
    <property type="match status" value="1"/>
</dbReference>
<dbReference type="InterPro" id="IPR020904">
    <property type="entry name" value="Sc_DH/Rdtase_CS"/>
</dbReference>
<reference evidence="2 3" key="1">
    <citation type="submission" date="2021-05" db="EMBL/GenBank/DDBJ databases">
        <authorList>
            <person name="Zhang Z.D."/>
            <person name="Osman G."/>
        </authorList>
    </citation>
    <scope>NUCLEOTIDE SEQUENCE [LARGE SCALE GENOMIC DNA]</scope>
    <source>
        <strain evidence="2 3">KCTC 32217</strain>
    </source>
</reference>
<dbReference type="FunFam" id="3.40.50.720:FF:000084">
    <property type="entry name" value="Short-chain dehydrogenase reductase"/>
    <property type="match status" value="1"/>
</dbReference>
<dbReference type="NCBIfam" id="NF009466">
    <property type="entry name" value="PRK12826.1-2"/>
    <property type="match status" value="1"/>
</dbReference>
<keyword evidence="3" id="KW-1185">Reference proteome</keyword>
<protein>
    <submittedName>
        <fullName evidence="2">Glucose 1-dehydrogenase</fullName>
        <ecNumber evidence="2">1.1.1.47</ecNumber>
    </submittedName>
</protein>
<dbReference type="Pfam" id="PF13561">
    <property type="entry name" value="adh_short_C2"/>
    <property type="match status" value="1"/>
</dbReference>
<evidence type="ECO:0000256" key="1">
    <source>
        <dbReference type="ARBA" id="ARBA00006484"/>
    </source>
</evidence>
<dbReference type="EMBL" id="JAHCMY010000007">
    <property type="protein sequence ID" value="MBS9524953.1"/>
    <property type="molecule type" value="Genomic_DNA"/>
</dbReference>
<dbReference type="Proteomes" id="UP001319104">
    <property type="component" value="Unassembled WGS sequence"/>
</dbReference>
<dbReference type="PRINTS" id="PR00081">
    <property type="entry name" value="GDHRDH"/>
</dbReference>
<name>A0AAP2CHS7_9BACT</name>
<comment type="caution">
    <text evidence="2">The sequence shown here is derived from an EMBL/GenBank/DDBJ whole genome shotgun (WGS) entry which is preliminary data.</text>
</comment>
<dbReference type="SUPFAM" id="SSF51735">
    <property type="entry name" value="NAD(P)-binding Rossmann-fold domains"/>
    <property type="match status" value="1"/>
</dbReference>
<dbReference type="RefSeq" id="WP_213945812.1">
    <property type="nucleotide sequence ID" value="NZ_JAHCMY010000007.1"/>
</dbReference>
<dbReference type="PANTHER" id="PTHR42760">
    <property type="entry name" value="SHORT-CHAIN DEHYDROGENASES/REDUCTASES FAMILY MEMBER"/>
    <property type="match status" value="1"/>
</dbReference>
<dbReference type="NCBIfam" id="NF005559">
    <property type="entry name" value="PRK07231.1"/>
    <property type="match status" value="1"/>
</dbReference>
<keyword evidence="2" id="KW-0560">Oxidoreductase</keyword>
<dbReference type="PRINTS" id="PR00080">
    <property type="entry name" value="SDRFAMILY"/>
</dbReference>
<dbReference type="GO" id="GO:0047936">
    <property type="term" value="F:glucose 1-dehydrogenase [NAD(P)+] activity"/>
    <property type="evidence" value="ECO:0007669"/>
    <property type="project" value="UniProtKB-EC"/>
</dbReference>
<comment type="similarity">
    <text evidence="1">Belongs to the short-chain dehydrogenases/reductases (SDR) family.</text>
</comment>
<proteinExistence type="inferred from homology"/>
<gene>
    <name evidence="2" type="ORF">KI659_13115</name>
</gene>
<dbReference type="EC" id="1.1.1.47" evidence="2"/>